<dbReference type="AlphaFoldDB" id="A0A229UKU5"/>
<evidence type="ECO:0000313" key="3">
    <source>
        <dbReference type="Proteomes" id="UP000215509"/>
    </source>
</evidence>
<keyword evidence="3" id="KW-1185">Reference proteome</keyword>
<protein>
    <recommendedName>
        <fullName evidence="4">DnaD domain-containing protein</fullName>
    </recommendedName>
</protein>
<dbReference type="OrthoDB" id="1821976at2"/>
<dbReference type="Proteomes" id="UP000215509">
    <property type="component" value="Unassembled WGS sequence"/>
</dbReference>
<comment type="caution">
    <text evidence="2">The sequence shown here is derived from an EMBL/GenBank/DDBJ whole genome shotgun (WGS) entry which is preliminary data.</text>
</comment>
<feature type="region of interest" description="Disordered" evidence="1">
    <location>
        <begin position="262"/>
        <end position="314"/>
    </location>
</feature>
<name>A0A229UKU5_9BACL</name>
<gene>
    <name evidence="2" type="ORF">CF651_23045</name>
</gene>
<accession>A0A229UKU5</accession>
<sequence length="314" mass="36841">MEGWVSIHRQIMDHWIYKDAEYLKVWLEMLLRARFSKDPGNELIDGELITVKQGEFIFGRVKWSERLGIGEQRIRTLVKKLMNEEMISFVSSHRKCTLYRICNYENYQNFIFKDESHNKLLTKSYVSYFSHDDNQQIMQAYQEIAGNYNHDTNHLLTSIQPSANHQLTTKEQSNKDNKEINNIHSTGEMNLNEDDFKKVSKAFAEIHDVMEMPYSNGPILTRLLIEGIPSDHIIGVIKEKWKHGVTTLKYYEGAIRDSWYVSQSPKNDRPSFGSRYKPRNDKPKLTVVNGETTTLRSPEEREAMRRRAQMLDGK</sequence>
<dbReference type="RefSeq" id="WP_094017237.1">
    <property type="nucleotide sequence ID" value="NZ_NMQW01000036.1"/>
</dbReference>
<evidence type="ECO:0000313" key="2">
    <source>
        <dbReference type="EMBL" id="OXM83991.1"/>
    </source>
</evidence>
<reference evidence="2 3" key="1">
    <citation type="submission" date="2017-07" db="EMBL/GenBank/DDBJ databases">
        <title>Genome sequencing and assembly of Paenibacillus rigui.</title>
        <authorList>
            <person name="Mayilraj S."/>
        </authorList>
    </citation>
    <scope>NUCLEOTIDE SEQUENCE [LARGE SCALE GENOMIC DNA]</scope>
    <source>
        <strain evidence="2 3">JCM 16352</strain>
    </source>
</reference>
<evidence type="ECO:0008006" key="4">
    <source>
        <dbReference type="Google" id="ProtNLM"/>
    </source>
</evidence>
<evidence type="ECO:0000256" key="1">
    <source>
        <dbReference type="SAM" id="MobiDB-lite"/>
    </source>
</evidence>
<dbReference type="EMBL" id="NMQW01000036">
    <property type="protein sequence ID" value="OXM83991.1"/>
    <property type="molecule type" value="Genomic_DNA"/>
</dbReference>
<proteinExistence type="predicted"/>
<organism evidence="2 3">
    <name type="scientific">Paenibacillus rigui</name>
    <dbReference type="NCBI Taxonomy" id="554312"/>
    <lineage>
        <taxon>Bacteria</taxon>
        <taxon>Bacillati</taxon>
        <taxon>Bacillota</taxon>
        <taxon>Bacilli</taxon>
        <taxon>Bacillales</taxon>
        <taxon>Paenibacillaceae</taxon>
        <taxon>Paenibacillus</taxon>
    </lineage>
</organism>